<dbReference type="InterPro" id="IPR002772">
    <property type="entry name" value="Glyco_hydro_3_C"/>
</dbReference>
<evidence type="ECO:0000259" key="14">
    <source>
        <dbReference type="Pfam" id="PF01915"/>
    </source>
</evidence>
<dbReference type="GO" id="GO:0009044">
    <property type="term" value="F:xylan 1,4-beta-xylosidase activity"/>
    <property type="evidence" value="ECO:0007669"/>
    <property type="project" value="UniProtKB-EC"/>
</dbReference>
<evidence type="ECO:0000256" key="9">
    <source>
        <dbReference type="ARBA" id="ARBA00023326"/>
    </source>
</evidence>
<evidence type="ECO:0000256" key="11">
    <source>
        <dbReference type="ARBA" id="ARBA00026107"/>
    </source>
</evidence>
<dbReference type="EC" id="3.2.1.37" evidence="11"/>
<dbReference type="SUPFAM" id="SSF52279">
    <property type="entry name" value="Beta-D-glucan exohydrolase, C-terminal domain"/>
    <property type="match status" value="1"/>
</dbReference>
<dbReference type="InterPro" id="IPR001764">
    <property type="entry name" value="Glyco_hydro_3_N"/>
</dbReference>
<dbReference type="InterPro" id="IPR036962">
    <property type="entry name" value="Glyco_hydro_3_N_sf"/>
</dbReference>
<evidence type="ECO:0000256" key="8">
    <source>
        <dbReference type="ARBA" id="ARBA00023295"/>
    </source>
</evidence>
<dbReference type="OrthoDB" id="47059at2759"/>
<evidence type="ECO:0000256" key="5">
    <source>
        <dbReference type="ARBA" id="ARBA00022801"/>
    </source>
</evidence>
<dbReference type="UniPathway" id="UPA00114"/>
<comment type="similarity">
    <text evidence="2">Belongs to the glycosyl hydrolase 3 family.</text>
</comment>
<dbReference type="Pfam" id="PF01915">
    <property type="entry name" value="Glyco_hydro_3_C"/>
    <property type="match status" value="1"/>
</dbReference>
<dbReference type="Gene3D" id="3.40.50.1700">
    <property type="entry name" value="Glycoside hydrolase family 3 C-terminal domain"/>
    <property type="match status" value="2"/>
</dbReference>
<keyword evidence="16" id="KW-1185">Reference proteome</keyword>
<evidence type="ECO:0000259" key="13">
    <source>
        <dbReference type="Pfam" id="PF00933"/>
    </source>
</evidence>
<organism evidence="15 16">
    <name type="scientific">Trichodelitschia bisporula</name>
    <dbReference type="NCBI Taxonomy" id="703511"/>
    <lineage>
        <taxon>Eukaryota</taxon>
        <taxon>Fungi</taxon>
        <taxon>Dikarya</taxon>
        <taxon>Ascomycota</taxon>
        <taxon>Pezizomycotina</taxon>
        <taxon>Dothideomycetes</taxon>
        <taxon>Dothideomycetes incertae sedis</taxon>
        <taxon>Phaeotrichales</taxon>
        <taxon>Phaeotrichaceae</taxon>
        <taxon>Trichodelitschia</taxon>
    </lineage>
</organism>
<evidence type="ECO:0000256" key="4">
    <source>
        <dbReference type="ARBA" id="ARBA00022729"/>
    </source>
</evidence>
<sequence length="703" mass="75895">MSVVTIVVLLSLTSWALSSCPDCEKGPIASTPICDPSFSGVETLQQRYQLANVLNPFDRATTVLERLNLTEKVALMGHASPGVPRLGLHGVASGHGVKFASSGDFSHATSFPQPILLGATVDDDLIRQISTVISTEARAFSNADRAGLDLWTPNINPFEDPRWGRSQETPGEDPFHISSYVRALVAGLEGDRLSGYKRVITTCMHFAAYDPRNGTALHATASTQRSLSRTWWNANVGAVLCSYNAVNGVPTCASDYLLNAVLRGHWAWASDQHCLIGDCGAVENVFKPHQYAKTPEEAVAWSLNAGTDLDCGHHYQKYLASAYEKGMFGEATLDRALARQFSLLFRVGYFDHVRNQALRALGGKDVNTPKAQELALRAVVEGITLLKNNGVLPLSLGGKSIALIGSYAGTAPYLRSPLEAARNFNITVHYAKGISGKLNSVAEAPKAVNQAVAKSDVIILVSGINNGIEGEEKDRTDIAWSKAQLALIARLSSGGKPLIVVQMDGGPEILNILTGHSAPAGRLPVTQYPAAYVQQLPMTDMSLRPSGSSPGRTYKWYTGTPVFEFGLHYTNFTAHIPPEALLPSYSIPTLGTGCRVASGVRFYDRCAFARIPITIHNTGTTLSDYVLLGFLSSDLGLQPQPRRALVAHKRLRLGSLARVDGEGNTVLWLGEYVVSVDMGALWEGRAAYLDRYSALCSGLRSWL</sequence>
<gene>
    <name evidence="15" type="ORF">EJ06DRAFT_544516</name>
</gene>
<protein>
    <recommendedName>
        <fullName evidence="11">xylan 1,4-beta-xylosidase</fullName>
        <ecNumber evidence="11">3.2.1.37</ecNumber>
    </recommendedName>
</protein>
<evidence type="ECO:0000256" key="3">
    <source>
        <dbReference type="ARBA" id="ARBA00022651"/>
    </source>
</evidence>
<proteinExistence type="inferred from homology"/>
<keyword evidence="9" id="KW-0624">Polysaccharide degradation</keyword>
<keyword evidence="3" id="KW-0858">Xylan degradation</keyword>
<feature type="domain" description="Glycoside hydrolase family 3 N-terminal" evidence="13">
    <location>
        <begin position="105"/>
        <end position="339"/>
    </location>
</feature>
<dbReference type="PANTHER" id="PTHR42721">
    <property type="entry name" value="SUGAR HYDROLASE-RELATED"/>
    <property type="match status" value="1"/>
</dbReference>
<evidence type="ECO:0000256" key="2">
    <source>
        <dbReference type="ARBA" id="ARBA00005336"/>
    </source>
</evidence>
<dbReference type="PANTHER" id="PTHR42721:SF3">
    <property type="entry name" value="BETA-D-XYLOSIDASE 5-RELATED"/>
    <property type="match status" value="1"/>
</dbReference>
<evidence type="ECO:0000313" key="15">
    <source>
        <dbReference type="EMBL" id="KAF2397345.1"/>
    </source>
</evidence>
<evidence type="ECO:0000256" key="7">
    <source>
        <dbReference type="ARBA" id="ARBA00023277"/>
    </source>
</evidence>
<name>A0A6G1HNL3_9PEZI</name>
<accession>A0A6G1HNL3</accession>
<evidence type="ECO:0000313" key="16">
    <source>
        <dbReference type="Proteomes" id="UP000799640"/>
    </source>
</evidence>
<evidence type="ECO:0000256" key="12">
    <source>
        <dbReference type="SAM" id="SignalP"/>
    </source>
</evidence>
<dbReference type="InterPro" id="IPR044993">
    <property type="entry name" value="BXL"/>
</dbReference>
<dbReference type="GO" id="GO:0031222">
    <property type="term" value="P:arabinan catabolic process"/>
    <property type="evidence" value="ECO:0007669"/>
    <property type="project" value="TreeGrafter"/>
</dbReference>
<keyword evidence="7" id="KW-0119">Carbohydrate metabolism</keyword>
<feature type="chain" id="PRO_5026076635" description="xylan 1,4-beta-xylosidase" evidence="12">
    <location>
        <begin position="19"/>
        <end position="703"/>
    </location>
</feature>
<evidence type="ECO:0000256" key="1">
    <source>
        <dbReference type="ARBA" id="ARBA00004851"/>
    </source>
</evidence>
<dbReference type="AlphaFoldDB" id="A0A6G1HNL3"/>
<dbReference type="InterPro" id="IPR036881">
    <property type="entry name" value="Glyco_hydro_3_C_sf"/>
</dbReference>
<keyword evidence="6" id="KW-0325">Glycoprotein</keyword>
<dbReference type="Gene3D" id="3.20.20.300">
    <property type="entry name" value="Glycoside hydrolase, family 3, N-terminal domain"/>
    <property type="match status" value="1"/>
</dbReference>
<reference evidence="15" key="1">
    <citation type="journal article" date="2020" name="Stud. Mycol.">
        <title>101 Dothideomycetes genomes: a test case for predicting lifestyles and emergence of pathogens.</title>
        <authorList>
            <person name="Haridas S."/>
            <person name="Albert R."/>
            <person name="Binder M."/>
            <person name="Bloem J."/>
            <person name="Labutti K."/>
            <person name="Salamov A."/>
            <person name="Andreopoulos B."/>
            <person name="Baker S."/>
            <person name="Barry K."/>
            <person name="Bills G."/>
            <person name="Bluhm B."/>
            <person name="Cannon C."/>
            <person name="Castanera R."/>
            <person name="Culley D."/>
            <person name="Daum C."/>
            <person name="Ezra D."/>
            <person name="Gonzalez J."/>
            <person name="Henrissat B."/>
            <person name="Kuo A."/>
            <person name="Liang C."/>
            <person name="Lipzen A."/>
            <person name="Lutzoni F."/>
            <person name="Magnuson J."/>
            <person name="Mondo S."/>
            <person name="Nolan M."/>
            <person name="Ohm R."/>
            <person name="Pangilinan J."/>
            <person name="Park H.-J."/>
            <person name="Ramirez L."/>
            <person name="Alfaro M."/>
            <person name="Sun H."/>
            <person name="Tritt A."/>
            <person name="Yoshinaga Y."/>
            <person name="Zwiers L.-H."/>
            <person name="Turgeon B."/>
            <person name="Goodwin S."/>
            <person name="Spatafora J."/>
            <person name="Crous P."/>
            <person name="Grigoriev I."/>
        </authorList>
    </citation>
    <scope>NUCLEOTIDE SEQUENCE</scope>
    <source>
        <strain evidence="15">CBS 262.69</strain>
    </source>
</reference>
<evidence type="ECO:0000256" key="6">
    <source>
        <dbReference type="ARBA" id="ARBA00023180"/>
    </source>
</evidence>
<dbReference type="Pfam" id="PF00933">
    <property type="entry name" value="Glyco_hydro_3"/>
    <property type="match status" value="1"/>
</dbReference>
<comment type="pathway">
    <text evidence="1">Glycan degradation; xylan degradation.</text>
</comment>
<comment type="catalytic activity">
    <reaction evidence="10">
        <text>Hydrolysis of (1-&gt;4)-beta-D-xylans, to remove successive D-xylose residues from the non-reducing termini.</text>
        <dbReference type="EC" id="3.2.1.37"/>
    </reaction>
</comment>
<dbReference type="GO" id="GO:0046556">
    <property type="term" value="F:alpha-L-arabinofuranosidase activity"/>
    <property type="evidence" value="ECO:0007669"/>
    <property type="project" value="TreeGrafter"/>
</dbReference>
<dbReference type="SUPFAM" id="SSF51445">
    <property type="entry name" value="(Trans)glycosidases"/>
    <property type="match status" value="1"/>
</dbReference>
<keyword evidence="5 15" id="KW-0378">Hydrolase</keyword>
<keyword evidence="8" id="KW-0326">Glycosidase</keyword>
<feature type="signal peptide" evidence="12">
    <location>
        <begin position="1"/>
        <end position="18"/>
    </location>
</feature>
<feature type="domain" description="Glycoside hydrolase family 3 C-terminal" evidence="14">
    <location>
        <begin position="383"/>
        <end position="509"/>
    </location>
</feature>
<dbReference type="EMBL" id="ML996703">
    <property type="protein sequence ID" value="KAF2397345.1"/>
    <property type="molecule type" value="Genomic_DNA"/>
</dbReference>
<dbReference type="GO" id="GO:0045493">
    <property type="term" value="P:xylan catabolic process"/>
    <property type="evidence" value="ECO:0007669"/>
    <property type="project" value="UniProtKB-UniPathway"/>
</dbReference>
<keyword evidence="4 12" id="KW-0732">Signal</keyword>
<dbReference type="Proteomes" id="UP000799640">
    <property type="component" value="Unassembled WGS sequence"/>
</dbReference>
<dbReference type="InterPro" id="IPR017853">
    <property type="entry name" value="GH"/>
</dbReference>
<evidence type="ECO:0000256" key="10">
    <source>
        <dbReference type="ARBA" id="ARBA00024574"/>
    </source>
</evidence>